<reference evidence="7" key="1">
    <citation type="submission" date="2019-10" db="EMBL/GenBank/DDBJ databases">
        <authorList>
            <person name="Zhang R."/>
            <person name="Pan Y."/>
            <person name="Wang J."/>
            <person name="Ma R."/>
            <person name="Yu S."/>
        </authorList>
    </citation>
    <scope>NUCLEOTIDE SEQUENCE</scope>
    <source>
        <strain evidence="7">LA-IB0</strain>
        <tissue evidence="7">Leaf</tissue>
    </source>
</reference>
<dbReference type="PANTHER" id="PTHR31908">
    <property type="entry name" value="PROTEIN CROWDED NUCLEI 4"/>
    <property type="match status" value="1"/>
</dbReference>
<evidence type="ECO:0008006" key="9">
    <source>
        <dbReference type="Google" id="ProtNLM"/>
    </source>
</evidence>
<protein>
    <recommendedName>
        <fullName evidence="9">Nuclear matrix constituent protein 1-like protein</fullName>
    </recommendedName>
</protein>
<sequence length="1157" mass="133668">MFTPKRQWPGPSATPKSAASRGKDKMVGFIDAPPPPPTGLLSDNGSRGDVENMEDWRRFREVGLLDEAALERRDREAILERVRKLEKELFDYQYNMGLLLMEKKEWTSKHEEFQESLLAAQEVLKREKTGHLIAVAQVEEREANLRKALDVERQCVTELERSLREIRGEHEKIKMTSETKLASANALASGIEDRSLEVQQKLLAADAKLAEASRKSLELERKLQEVETRESVLKRERTSFTSERDAHEATFLKLKEDMREWERKLQEGEERLCQNRRHIYEKEEKTNELNRTFKERERGLEEEQKKVELANLSLKKKEEEVNKKLADLVAKEEKAESLRTNLLTKEKELNALTEMLSSRERVEIQNILDAHRSALEIKKHEFEWEMEEKRKLLEEEMKVKLENLDKKESEVNHMEEKLKKQEQALEKKSERVKEKEKENDLKLKGVKEKEKALKLESKNLDLLRKEVDSDKESLKSLRDEIEKTKAEISHKEMLIKDETEKLSITDAERKEHNHLKSELKQEIERYKHQQDMLCKETDDLKQDRRKFEEEWEALDEKRIELSRELEKVEHEKKLTEKLKNSGEKQLKEDKIANENYIKNEMEALRVAKESFAETMKHEQLALSEKARNEHNQLLHDFETRRRDLEADMLKKQEEMERDLQERERAIHENVEKENSNISHLKEVVQKEIEDIKSQMNRLDKDKTNIALNKRQLEEQQLEMQKDIDELGVLSKKLKLQREQFIEERSRFIAFVERLKTCQNCGNTTNDYILSDLQIKELDEKEASPLQAMGEELFEKVANYGSNVKQTPIEDDPKSSSGGRISWLLKKCTPKIFNLSPNKKAQNVPSQNLDQALSDTVAENDEGPSIPAGTATRVEDFLKGDLGVEEVPEEAEQSELTKHRPKSNRQPRGGVPRTRSVKAVVEDAEAFLRRKSGDLKPNEEQNKEEGKGDSSLAGKTASGVPRKRTRAQSSRMTGSEDGDDSEGNSGSVTAGGRRKRRQTGAPAVQNTVKPRYNLRRHKITDEGVTASMDSERKTDKEVVDATLSRDNEITSAPPDESASQNHNPVDSSHKNVQTQMFSVTRIVRFQTSSGANVDENADLKSAENVGLSEEVSGTPEYNDDEHESTLVDIEEEEDDDDDEDENPGEASVTKKLWTFFTS</sequence>
<organism evidence="7 8">
    <name type="scientific">Buddleja alternifolia</name>
    <dbReference type="NCBI Taxonomy" id="168488"/>
    <lineage>
        <taxon>Eukaryota</taxon>
        <taxon>Viridiplantae</taxon>
        <taxon>Streptophyta</taxon>
        <taxon>Embryophyta</taxon>
        <taxon>Tracheophyta</taxon>
        <taxon>Spermatophyta</taxon>
        <taxon>Magnoliopsida</taxon>
        <taxon>eudicotyledons</taxon>
        <taxon>Gunneridae</taxon>
        <taxon>Pentapetalae</taxon>
        <taxon>asterids</taxon>
        <taxon>lamiids</taxon>
        <taxon>Lamiales</taxon>
        <taxon>Scrophulariaceae</taxon>
        <taxon>Buddlejeae</taxon>
        <taxon>Buddleja</taxon>
    </lineage>
</organism>
<feature type="coiled-coil region" evidence="5">
    <location>
        <begin position="627"/>
        <end position="715"/>
    </location>
</feature>
<evidence type="ECO:0000256" key="1">
    <source>
        <dbReference type="ARBA" id="ARBA00023054"/>
    </source>
</evidence>
<feature type="region of interest" description="Disordered" evidence="6">
    <location>
        <begin position="884"/>
        <end position="1072"/>
    </location>
</feature>
<feature type="compositionally biased region" description="Basic and acidic residues" evidence="6">
    <location>
        <begin position="925"/>
        <end position="947"/>
    </location>
</feature>
<accession>A0AAV6W792</accession>
<keyword evidence="8" id="KW-1185">Reference proteome</keyword>
<evidence type="ECO:0000256" key="5">
    <source>
        <dbReference type="SAM" id="Coils"/>
    </source>
</evidence>
<evidence type="ECO:0000313" key="7">
    <source>
        <dbReference type="EMBL" id="KAG8366553.1"/>
    </source>
</evidence>
<dbReference type="Proteomes" id="UP000826271">
    <property type="component" value="Unassembled WGS sequence"/>
</dbReference>
<feature type="coiled-coil region" evidence="5">
    <location>
        <begin position="202"/>
        <end position="271"/>
    </location>
</feature>
<evidence type="ECO:0000256" key="6">
    <source>
        <dbReference type="SAM" id="MobiDB-lite"/>
    </source>
</evidence>
<evidence type="ECO:0000256" key="4">
    <source>
        <dbReference type="ARBA" id="ARBA00024208"/>
    </source>
</evidence>
<dbReference type="EMBL" id="WHWC01000017">
    <property type="protein sequence ID" value="KAG8366553.1"/>
    <property type="molecule type" value="Genomic_DNA"/>
</dbReference>
<proteinExistence type="inferred from homology"/>
<dbReference type="InterPro" id="IPR040418">
    <property type="entry name" value="CRWN"/>
</dbReference>
<feature type="compositionally biased region" description="Polar residues" evidence="6">
    <location>
        <begin position="1056"/>
        <end position="1072"/>
    </location>
</feature>
<evidence type="ECO:0000256" key="2">
    <source>
        <dbReference type="ARBA" id="ARBA00023242"/>
    </source>
</evidence>
<gene>
    <name evidence="7" type="ORF">BUALT_Bualt17G0091800</name>
</gene>
<keyword evidence="1 5" id="KW-0175">Coiled coil</keyword>
<feature type="region of interest" description="Disordered" evidence="6">
    <location>
        <begin position="1087"/>
        <end position="1157"/>
    </location>
</feature>
<dbReference type="GO" id="GO:0005652">
    <property type="term" value="C:nuclear lamina"/>
    <property type="evidence" value="ECO:0007669"/>
    <property type="project" value="UniProtKB-SubCell"/>
</dbReference>
<dbReference type="PANTHER" id="PTHR31908:SF9">
    <property type="entry name" value="PROTEIN CROWDED NUCLEI 3"/>
    <property type="match status" value="1"/>
</dbReference>
<name>A0AAV6W792_9LAMI</name>
<feature type="region of interest" description="Disordered" evidence="6">
    <location>
        <begin position="409"/>
        <end position="439"/>
    </location>
</feature>
<feature type="compositionally biased region" description="Basic and acidic residues" evidence="6">
    <location>
        <begin position="1028"/>
        <end position="1047"/>
    </location>
</feature>
<comment type="similarity">
    <text evidence="4">Belongs to the CRWN family.</text>
</comment>
<keyword evidence="2" id="KW-0539">Nucleus</keyword>
<evidence type="ECO:0000256" key="3">
    <source>
        <dbReference type="ARBA" id="ARBA00024186"/>
    </source>
</evidence>
<comment type="caution">
    <text evidence="7">The sequence shown here is derived from an EMBL/GenBank/DDBJ whole genome shotgun (WGS) entry which is preliminary data.</text>
</comment>
<feature type="coiled-coil region" evidence="5">
    <location>
        <begin position="300"/>
        <end position="355"/>
    </location>
</feature>
<evidence type="ECO:0000313" key="8">
    <source>
        <dbReference type="Proteomes" id="UP000826271"/>
    </source>
</evidence>
<comment type="subcellular location">
    <subcellularLocation>
        <location evidence="3">Nucleus lamina</location>
    </subcellularLocation>
</comment>
<dbReference type="GO" id="GO:0006997">
    <property type="term" value="P:nucleus organization"/>
    <property type="evidence" value="ECO:0007669"/>
    <property type="project" value="InterPro"/>
</dbReference>
<feature type="compositionally biased region" description="Acidic residues" evidence="6">
    <location>
        <begin position="1116"/>
        <end position="1142"/>
    </location>
</feature>
<feature type="region of interest" description="Disordered" evidence="6">
    <location>
        <begin position="1"/>
        <end position="47"/>
    </location>
</feature>
<dbReference type="AlphaFoldDB" id="A0AAV6W792"/>